<dbReference type="EMBL" id="GECU01004078">
    <property type="protein sequence ID" value="JAT03629.1"/>
    <property type="molecule type" value="Transcribed_RNA"/>
</dbReference>
<feature type="non-terminal residue" evidence="1">
    <location>
        <position position="114"/>
    </location>
</feature>
<feature type="non-terminal residue" evidence="1">
    <location>
        <position position="1"/>
    </location>
</feature>
<dbReference type="AlphaFoldDB" id="A0A1B6JWP5"/>
<reference evidence="1" key="1">
    <citation type="submission" date="2015-11" db="EMBL/GenBank/DDBJ databases">
        <title>De novo transcriptome assembly of four potential Pierce s Disease insect vectors from Arizona vineyards.</title>
        <authorList>
            <person name="Tassone E.E."/>
        </authorList>
    </citation>
    <scope>NUCLEOTIDE SEQUENCE</scope>
</reference>
<sequence length="114" mass="12753">PGVIVDHVVRLVELLVEKEHGRRQETQGETVHKRIPIPALEKQQGTHYAPHVFLAVEVAQREYRRPAASLGYGPAYRGAILYAGRLALGDDHVVEPVEDPLVRWYYGGVGLHGR</sequence>
<name>A0A1B6JWP5_9HEMI</name>
<gene>
    <name evidence="1" type="ORF">g.55836</name>
</gene>
<evidence type="ECO:0000313" key="1">
    <source>
        <dbReference type="EMBL" id="JAT03629.1"/>
    </source>
</evidence>
<protein>
    <submittedName>
        <fullName evidence="1">Uncharacterized protein</fullName>
    </submittedName>
</protein>
<organism evidence="1">
    <name type="scientific">Homalodisca liturata</name>
    <dbReference type="NCBI Taxonomy" id="320908"/>
    <lineage>
        <taxon>Eukaryota</taxon>
        <taxon>Metazoa</taxon>
        <taxon>Ecdysozoa</taxon>
        <taxon>Arthropoda</taxon>
        <taxon>Hexapoda</taxon>
        <taxon>Insecta</taxon>
        <taxon>Pterygota</taxon>
        <taxon>Neoptera</taxon>
        <taxon>Paraneoptera</taxon>
        <taxon>Hemiptera</taxon>
        <taxon>Auchenorrhyncha</taxon>
        <taxon>Membracoidea</taxon>
        <taxon>Cicadellidae</taxon>
        <taxon>Cicadellinae</taxon>
        <taxon>Proconiini</taxon>
        <taxon>Homalodisca</taxon>
    </lineage>
</organism>
<accession>A0A1B6JWP5</accession>
<proteinExistence type="predicted"/>